<dbReference type="InterPro" id="IPR001130">
    <property type="entry name" value="TatD-like"/>
</dbReference>
<sequence length="262" mass="29680">MQFVDSHCHLDRMKAVATDGIDAVIERATKAQVEHMLCVNVTLSEYPKMRELVGNRDNVSFSCGVHPLYMKQEKYCPIQLRQLVTDEKVVAVGETGLDYYYDKEFHKAQQESFASHIEIACEVNKPLIIHTRDAREDTIAMLREGRAERCRGVLHCFTETLEMAEQALAMDFYISISGIVTFASADELREVVKQLPLERILIETDSPWLAPVPHRGKENEPAYVSEVARCVAALQKRSVEEVAAQTKQNFYDLFTLAASHTA</sequence>
<dbReference type="PROSITE" id="PS01091">
    <property type="entry name" value="TATD_3"/>
    <property type="match status" value="1"/>
</dbReference>
<evidence type="ECO:0000256" key="2">
    <source>
        <dbReference type="ARBA" id="ARBA00022723"/>
    </source>
</evidence>
<dbReference type="PANTHER" id="PTHR46124">
    <property type="entry name" value="D-AMINOACYL-TRNA DEACYLASE"/>
    <property type="match status" value="1"/>
</dbReference>
<dbReference type="GO" id="GO:0016788">
    <property type="term" value="F:hydrolase activity, acting on ester bonds"/>
    <property type="evidence" value="ECO:0007669"/>
    <property type="project" value="InterPro"/>
</dbReference>
<comment type="caution">
    <text evidence="5">The sequence shown here is derived from an EMBL/GenBank/DDBJ whole genome shotgun (WGS) entry which is preliminary data.</text>
</comment>
<dbReference type="PANTHER" id="PTHR46124:SF2">
    <property type="entry name" value="D-AMINOACYL-TRNA DEACYLASE"/>
    <property type="match status" value="1"/>
</dbReference>
<keyword evidence="6" id="KW-1185">Reference proteome</keyword>
<dbReference type="OrthoDB" id="9810005at2"/>
<dbReference type="PROSITE" id="PS01090">
    <property type="entry name" value="TATD_2"/>
    <property type="match status" value="1"/>
</dbReference>
<dbReference type="CDD" id="cd01310">
    <property type="entry name" value="TatD_DNAse"/>
    <property type="match status" value="1"/>
</dbReference>
<evidence type="ECO:0000256" key="1">
    <source>
        <dbReference type="ARBA" id="ARBA00009275"/>
    </source>
</evidence>
<dbReference type="FunFam" id="3.20.20.140:FF:000005">
    <property type="entry name" value="TatD family hydrolase"/>
    <property type="match status" value="1"/>
</dbReference>
<proteinExistence type="inferred from homology"/>
<reference evidence="5 6" key="1">
    <citation type="journal article" date="2011" name="Front. Microbiol.">
        <title>Genomic signatures of strain selection and enhancement in Bacillus atrophaeus var. globigii, a historical biowarfare simulant.</title>
        <authorList>
            <person name="Gibbons H.S."/>
            <person name="Broomall S.M."/>
            <person name="McNew L.A."/>
            <person name="Daligault H."/>
            <person name="Chapman C."/>
            <person name="Bruce D."/>
            <person name="Karavis M."/>
            <person name="Krepps M."/>
            <person name="McGregor P.A."/>
            <person name="Hong C."/>
            <person name="Park K.H."/>
            <person name="Akmal A."/>
            <person name="Feldman A."/>
            <person name="Lin J.S."/>
            <person name="Chang W.E."/>
            <person name="Higgs B.W."/>
            <person name="Demirev P."/>
            <person name="Lindquist J."/>
            <person name="Liem A."/>
            <person name="Fochler E."/>
            <person name="Read T.D."/>
            <person name="Tapia R."/>
            <person name="Johnson S."/>
            <person name="Bishop-Lilly K.A."/>
            <person name="Detter C."/>
            <person name="Han C."/>
            <person name="Sozhamannan S."/>
            <person name="Rosenzweig C.N."/>
            <person name="Skowronski E.W."/>
        </authorList>
    </citation>
    <scope>NUCLEOTIDE SEQUENCE [LARGE SCALE GENOMIC DNA]</scope>
    <source>
        <strain evidence="5 6">AIT1</strain>
    </source>
</reference>
<dbReference type="InterPro" id="IPR032466">
    <property type="entry name" value="Metal_Hydrolase"/>
</dbReference>
<feature type="binding site" evidence="4">
    <location>
        <position position="94"/>
    </location>
    <ligand>
        <name>a divalent metal cation</name>
        <dbReference type="ChEBI" id="CHEBI:60240"/>
        <label>1</label>
    </ligand>
</feature>
<organism evidence="5 6">
    <name type="scientific">Aliidiomarina taiwanensis</name>
    <dbReference type="NCBI Taxonomy" id="946228"/>
    <lineage>
        <taxon>Bacteria</taxon>
        <taxon>Pseudomonadati</taxon>
        <taxon>Pseudomonadota</taxon>
        <taxon>Gammaproteobacteria</taxon>
        <taxon>Alteromonadales</taxon>
        <taxon>Idiomarinaceae</taxon>
        <taxon>Aliidiomarina</taxon>
    </lineage>
</organism>
<dbReference type="AlphaFoldDB" id="A0A432X9I8"/>
<dbReference type="Pfam" id="PF01026">
    <property type="entry name" value="TatD_DNase"/>
    <property type="match status" value="1"/>
</dbReference>
<dbReference type="SUPFAM" id="SSF51556">
    <property type="entry name" value="Metallo-dependent hydrolases"/>
    <property type="match status" value="1"/>
</dbReference>
<dbReference type="GO" id="GO:0004536">
    <property type="term" value="F:DNA nuclease activity"/>
    <property type="evidence" value="ECO:0007669"/>
    <property type="project" value="InterPro"/>
</dbReference>
<gene>
    <name evidence="5" type="ORF">CWE15_02465</name>
</gene>
<keyword evidence="3 5" id="KW-0378">Hydrolase</keyword>
<feature type="binding site" evidence="4">
    <location>
        <position position="205"/>
    </location>
    <ligand>
        <name>a divalent metal cation</name>
        <dbReference type="ChEBI" id="CHEBI:60240"/>
        <label>1</label>
    </ligand>
</feature>
<dbReference type="PIRSF" id="PIRSF005902">
    <property type="entry name" value="DNase_TatD"/>
    <property type="match status" value="1"/>
</dbReference>
<dbReference type="InterPro" id="IPR015991">
    <property type="entry name" value="TatD/YcfH-like"/>
</dbReference>
<evidence type="ECO:0000313" key="5">
    <source>
        <dbReference type="EMBL" id="RUO44058.1"/>
    </source>
</evidence>
<evidence type="ECO:0000256" key="4">
    <source>
        <dbReference type="PIRSR" id="PIRSR005902-1"/>
    </source>
</evidence>
<keyword evidence="2 4" id="KW-0479">Metal-binding</keyword>
<feature type="binding site" evidence="4">
    <location>
        <position position="130"/>
    </location>
    <ligand>
        <name>a divalent metal cation</name>
        <dbReference type="ChEBI" id="CHEBI:60240"/>
        <label>2</label>
    </ligand>
</feature>
<evidence type="ECO:0000313" key="6">
    <source>
        <dbReference type="Proteomes" id="UP000286976"/>
    </source>
</evidence>
<dbReference type="EMBL" id="PIPQ01000001">
    <property type="protein sequence ID" value="RUO44058.1"/>
    <property type="molecule type" value="Genomic_DNA"/>
</dbReference>
<feature type="binding site" evidence="4">
    <location>
        <position position="9"/>
    </location>
    <ligand>
        <name>a divalent metal cation</name>
        <dbReference type="ChEBI" id="CHEBI:60240"/>
        <label>1</label>
    </ligand>
</feature>
<accession>A0A432X9I8</accession>
<dbReference type="PROSITE" id="PS01137">
    <property type="entry name" value="TATD_1"/>
    <property type="match status" value="1"/>
</dbReference>
<comment type="similarity">
    <text evidence="1">Belongs to the metallo-dependent hydrolases superfamily. TatD-type hydrolase family.</text>
</comment>
<dbReference type="InterPro" id="IPR018228">
    <property type="entry name" value="DNase_TatD-rel_CS"/>
</dbReference>
<dbReference type="RefSeq" id="WP_126756456.1">
    <property type="nucleotide sequence ID" value="NZ_PIPQ01000001.1"/>
</dbReference>
<evidence type="ECO:0000256" key="3">
    <source>
        <dbReference type="ARBA" id="ARBA00022801"/>
    </source>
</evidence>
<protein>
    <submittedName>
        <fullName evidence="5">Metal-dependent hydrolase</fullName>
    </submittedName>
</protein>
<name>A0A432X9I8_9GAMM</name>
<dbReference type="GO" id="GO:0046872">
    <property type="term" value="F:metal ion binding"/>
    <property type="evidence" value="ECO:0007669"/>
    <property type="project" value="UniProtKB-KW"/>
</dbReference>
<dbReference type="NCBIfam" id="TIGR00010">
    <property type="entry name" value="YchF/TatD family DNA exonuclease"/>
    <property type="match status" value="1"/>
</dbReference>
<dbReference type="GO" id="GO:0005829">
    <property type="term" value="C:cytosol"/>
    <property type="evidence" value="ECO:0007669"/>
    <property type="project" value="TreeGrafter"/>
</dbReference>
<feature type="binding site" evidence="4">
    <location>
        <position position="155"/>
    </location>
    <ligand>
        <name>a divalent metal cation</name>
        <dbReference type="ChEBI" id="CHEBI:60240"/>
        <label>2</label>
    </ligand>
</feature>
<feature type="binding site" evidence="4">
    <location>
        <position position="7"/>
    </location>
    <ligand>
        <name>a divalent metal cation</name>
        <dbReference type="ChEBI" id="CHEBI:60240"/>
        <label>1</label>
    </ligand>
</feature>
<dbReference type="Proteomes" id="UP000286976">
    <property type="component" value="Unassembled WGS sequence"/>
</dbReference>
<dbReference type="Gene3D" id="3.20.20.140">
    <property type="entry name" value="Metal-dependent hydrolases"/>
    <property type="match status" value="1"/>
</dbReference>